<gene>
    <name evidence="1" type="ORF">UE95_040125</name>
</gene>
<feature type="non-terminal residue" evidence="1">
    <location>
        <position position="1"/>
    </location>
</feature>
<reference evidence="1 2" key="2">
    <citation type="journal article" date="2017" name="Front. Microbiol.">
        <title>Genomics Reveals a Unique Clone of Burkholderia cenocepacia Harboring an Actively Excising Novel Genomic Island.</title>
        <authorList>
            <person name="Patil P.P."/>
            <person name="Mali S."/>
            <person name="Midha S."/>
            <person name="Gautam V."/>
            <person name="Dash L."/>
            <person name="Kumar S."/>
            <person name="Shastri J."/>
            <person name="Singhal L."/>
            <person name="Patil P.B."/>
        </authorList>
    </citation>
    <scope>NUCLEOTIDE SEQUENCE [LARGE SCALE GENOMIC DNA]</scope>
    <source>
        <strain evidence="1 2">BC-19</strain>
    </source>
</reference>
<evidence type="ECO:0000313" key="2">
    <source>
        <dbReference type="Proteomes" id="UP000191686"/>
    </source>
</evidence>
<dbReference type="RefSeq" id="WP_264836445.1">
    <property type="nucleotide sequence ID" value="NZ_JYMX02000078.1"/>
</dbReference>
<dbReference type="EMBL" id="JYMX02000078">
    <property type="protein sequence ID" value="MCW3717490.1"/>
    <property type="molecule type" value="Genomic_DNA"/>
</dbReference>
<dbReference type="Proteomes" id="UP000191686">
    <property type="component" value="Unassembled WGS sequence"/>
</dbReference>
<reference evidence="1 2" key="1">
    <citation type="journal article" date="2017" name="Front. Microbiol.">
        <title>Genomics reveals a unique clone of Burkholderia cenocepacia harbouring an actively excising novel genomic island.</title>
        <authorList>
            <person name="Patil P."/>
            <person name="Mali S."/>
            <person name="Midha S."/>
            <person name="Gautam V."/>
            <person name="Dash L."/>
            <person name="Kumar S."/>
            <person name="Shastri J."/>
            <person name="Singhal L."/>
            <person name="Patil P.B."/>
        </authorList>
    </citation>
    <scope>NUCLEOTIDE SEQUENCE [LARGE SCALE GENOMIC DNA]</scope>
    <source>
        <strain evidence="1 2">BC-19</strain>
    </source>
</reference>
<dbReference type="AlphaFoldDB" id="A0ABD4USW3"/>
<accession>A0ABD4USW3</accession>
<proteinExistence type="predicted"/>
<sequence length="80" mass="8783">NPATRRSFSLLSSGMVSTYSLKWTPACPGIHRDESASAMSAYVLSDDEVRRDLRRWVPEYQTAVAPVLQSVPSVRVASNG</sequence>
<comment type="caution">
    <text evidence="1">The sequence shown here is derived from an EMBL/GenBank/DDBJ whole genome shotgun (WGS) entry which is preliminary data.</text>
</comment>
<name>A0ABD4USW3_9BURK</name>
<protein>
    <submittedName>
        <fullName evidence="1">Uncharacterized protein</fullName>
    </submittedName>
</protein>
<organism evidence="1 2">
    <name type="scientific">Burkholderia cenocepacia</name>
    <dbReference type="NCBI Taxonomy" id="95486"/>
    <lineage>
        <taxon>Bacteria</taxon>
        <taxon>Pseudomonadati</taxon>
        <taxon>Pseudomonadota</taxon>
        <taxon>Betaproteobacteria</taxon>
        <taxon>Burkholderiales</taxon>
        <taxon>Burkholderiaceae</taxon>
        <taxon>Burkholderia</taxon>
        <taxon>Burkholderia cepacia complex</taxon>
    </lineage>
</organism>
<evidence type="ECO:0000313" key="1">
    <source>
        <dbReference type="EMBL" id="MCW3717490.1"/>
    </source>
</evidence>